<dbReference type="Proteomes" id="UP001623660">
    <property type="component" value="Unassembled WGS sequence"/>
</dbReference>
<evidence type="ECO:0000313" key="2">
    <source>
        <dbReference type="EMBL" id="MFL0197613.1"/>
    </source>
</evidence>
<organism evidence="2 3">
    <name type="scientific">Candidatus Clostridium eludens</name>
    <dbReference type="NCBI Taxonomy" id="3381663"/>
    <lineage>
        <taxon>Bacteria</taxon>
        <taxon>Bacillati</taxon>
        <taxon>Bacillota</taxon>
        <taxon>Clostridia</taxon>
        <taxon>Eubacteriales</taxon>
        <taxon>Clostridiaceae</taxon>
        <taxon>Clostridium</taxon>
    </lineage>
</organism>
<dbReference type="Gene3D" id="1.20.140.160">
    <property type="match status" value="1"/>
</dbReference>
<reference evidence="2 3" key="1">
    <citation type="submission" date="2024-11" db="EMBL/GenBank/DDBJ databases">
        <authorList>
            <person name="Heng Y.C."/>
            <person name="Lim A.C.H."/>
            <person name="Lee J.K.Y."/>
            <person name="Kittelmann S."/>
        </authorList>
    </citation>
    <scope>NUCLEOTIDE SEQUENCE [LARGE SCALE GENOMIC DNA]</scope>
    <source>
        <strain evidence="2 3">WILCCON 0269</strain>
    </source>
</reference>
<dbReference type="Pfam" id="PF04545">
    <property type="entry name" value="Sigma70_r4"/>
    <property type="match status" value="1"/>
</dbReference>
<dbReference type="InterPro" id="IPR013324">
    <property type="entry name" value="RNA_pol_sigma_r3/r4-like"/>
</dbReference>
<evidence type="ECO:0000313" key="3">
    <source>
        <dbReference type="Proteomes" id="UP001623660"/>
    </source>
</evidence>
<dbReference type="RefSeq" id="WP_406793760.1">
    <property type="nucleotide sequence ID" value="NZ_JBJHZX010000034.1"/>
</dbReference>
<sequence length="98" mass="11662">MDLDIEDVNSSDSPDLKEIERLNQIKKQKQFEVKKVNNILSGLTDRELKIIQMKYFNRISYKDIAMEMDLSVGYIMQIKSNIIKELVNIVFCRKDYKR</sequence>
<protein>
    <submittedName>
        <fullName evidence="2">Sigma factor-like helix-turn-helix DNA-binding protein</fullName>
    </submittedName>
</protein>
<comment type="caution">
    <text evidence="2">The sequence shown here is derived from an EMBL/GenBank/DDBJ whole genome shotgun (WGS) entry which is preliminary data.</text>
</comment>
<feature type="domain" description="RNA polymerase sigma-70 region 4" evidence="1">
    <location>
        <begin position="40"/>
        <end position="86"/>
    </location>
</feature>
<dbReference type="SUPFAM" id="SSF88659">
    <property type="entry name" value="Sigma3 and sigma4 domains of RNA polymerase sigma factors"/>
    <property type="match status" value="1"/>
</dbReference>
<dbReference type="CDD" id="cd06171">
    <property type="entry name" value="Sigma70_r4"/>
    <property type="match status" value="1"/>
</dbReference>
<keyword evidence="3" id="KW-1185">Reference proteome</keyword>
<evidence type="ECO:0000259" key="1">
    <source>
        <dbReference type="Pfam" id="PF04545"/>
    </source>
</evidence>
<dbReference type="InterPro" id="IPR007630">
    <property type="entry name" value="RNA_pol_sigma70_r4"/>
</dbReference>
<name>A0ABW8SPP2_9CLOT</name>
<dbReference type="EMBL" id="JBJHZX010000034">
    <property type="protein sequence ID" value="MFL0197613.1"/>
    <property type="molecule type" value="Genomic_DNA"/>
</dbReference>
<gene>
    <name evidence="2" type="ORF">ACJDU8_18880</name>
</gene>
<accession>A0ABW8SPP2</accession>
<proteinExistence type="predicted"/>